<evidence type="ECO:0000313" key="8">
    <source>
        <dbReference type="Proteomes" id="UP000307000"/>
    </source>
</evidence>
<keyword evidence="4 5" id="KW-0274">FAD</keyword>
<evidence type="ECO:0000259" key="6">
    <source>
        <dbReference type="PROSITE" id="PS00624"/>
    </source>
</evidence>
<comment type="similarity">
    <text evidence="2">Belongs to the GMC oxidoreductase family.</text>
</comment>
<dbReference type="InterPro" id="IPR000172">
    <property type="entry name" value="GMC_OxRdtase_N"/>
</dbReference>
<dbReference type="Proteomes" id="UP000307000">
    <property type="component" value="Chromosome"/>
</dbReference>
<evidence type="ECO:0000256" key="5">
    <source>
        <dbReference type="PIRSR" id="PIRSR000137-2"/>
    </source>
</evidence>
<dbReference type="PANTHER" id="PTHR11552:SF147">
    <property type="entry name" value="CHOLINE DEHYDROGENASE, MITOCHONDRIAL"/>
    <property type="match status" value="1"/>
</dbReference>
<evidence type="ECO:0000313" key="7">
    <source>
        <dbReference type="EMBL" id="QCY48315.1"/>
    </source>
</evidence>
<dbReference type="InterPro" id="IPR007867">
    <property type="entry name" value="GMC_OxRtase_C"/>
</dbReference>
<dbReference type="SUPFAM" id="SSF54373">
    <property type="entry name" value="FAD-linked reductases, C-terminal domain"/>
    <property type="match status" value="1"/>
</dbReference>
<dbReference type="Pfam" id="PF05199">
    <property type="entry name" value="GMC_oxred_C"/>
    <property type="match status" value="1"/>
</dbReference>
<evidence type="ECO:0000256" key="4">
    <source>
        <dbReference type="ARBA" id="ARBA00022827"/>
    </source>
</evidence>
<dbReference type="AlphaFoldDB" id="A0A5B7WY47"/>
<feature type="binding site" evidence="5">
    <location>
        <position position="397"/>
    </location>
    <ligand>
        <name>substrate</name>
    </ligand>
</feature>
<feature type="binding site" evidence="5">
    <location>
        <position position="31"/>
    </location>
    <ligand>
        <name>FAD</name>
        <dbReference type="ChEBI" id="CHEBI:57692"/>
    </ligand>
</feature>
<proteinExistence type="inferred from homology"/>
<dbReference type="GO" id="GO:0016614">
    <property type="term" value="F:oxidoreductase activity, acting on CH-OH group of donors"/>
    <property type="evidence" value="ECO:0007669"/>
    <property type="project" value="InterPro"/>
</dbReference>
<dbReference type="GO" id="GO:0050660">
    <property type="term" value="F:flavin adenine dinucleotide binding"/>
    <property type="evidence" value="ECO:0007669"/>
    <property type="project" value="InterPro"/>
</dbReference>
<dbReference type="SUPFAM" id="SSF51905">
    <property type="entry name" value="FAD/NAD(P)-binding domain"/>
    <property type="match status" value="1"/>
</dbReference>
<dbReference type="PANTHER" id="PTHR11552">
    <property type="entry name" value="GLUCOSE-METHANOL-CHOLINE GMC OXIDOREDUCTASE"/>
    <property type="match status" value="1"/>
</dbReference>
<dbReference type="PIRSF" id="PIRSF000137">
    <property type="entry name" value="Alcohol_oxidase"/>
    <property type="match status" value="1"/>
</dbReference>
<dbReference type="KEGG" id="gcr:GcLGCM259_2608"/>
<dbReference type="EMBL" id="CP034412">
    <property type="protein sequence ID" value="QCY48315.1"/>
    <property type="molecule type" value="Genomic_DNA"/>
</dbReference>
<dbReference type="Gene3D" id="3.30.560.10">
    <property type="entry name" value="Glucose Oxidase, domain 3"/>
    <property type="match status" value="1"/>
</dbReference>
<dbReference type="InterPro" id="IPR012132">
    <property type="entry name" value="GMC_OxRdtase"/>
</dbReference>
<dbReference type="InterPro" id="IPR036188">
    <property type="entry name" value="FAD/NAD-bd_sf"/>
</dbReference>
<evidence type="ECO:0000256" key="2">
    <source>
        <dbReference type="ARBA" id="ARBA00010790"/>
    </source>
</evidence>
<organism evidence="7 8">
    <name type="scientific">Glutamicibacter creatinolyticus</name>
    <dbReference type="NCBI Taxonomy" id="162496"/>
    <lineage>
        <taxon>Bacteria</taxon>
        <taxon>Bacillati</taxon>
        <taxon>Actinomycetota</taxon>
        <taxon>Actinomycetes</taxon>
        <taxon>Micrococcales</taxon>
        <taxon>Micrococcaceae</taxon>
        <taxon>Glutamicibacter</taxon>
    </lineage>
</organism>
<name>A0A5B7WY47_9MICC</name>
<keyword evidence="3" id="KW-0285">Flavoprotein</keyword>
<keyword evidence="8" id="KW-1185">Reference proteome</keyword>
<dbReference type="PROSITE" id="PS00624">
    <property type="entry name" value="GMC_OXRED_2"/>
    <property type="match status" value="1"/>
</dbReference>
<dbReference type="Gene3D" id="3.50.50.60">
    <property type="entry name" value="FAD/NAD(P)-binding domain"/>
    <property type="match status" value="1"/>
</dbReference>
<feature type="domain" description="Glucose-methanol-choline oxidoreductase N-terminal" evidence="6">
    <location>
        <begin position="205"/>
        <end position="219"/>
    </location>
</feature>
<reference evidence="7 8" key="1">
    <citation type="submission" date="2018-12" db="EMBL/GenBank/DDBJ databases">
        <title>Complete Genome Sequence of Glutamicibacter creatinolyticus strain LGCM259,isolated from an abscess of a 12-year-old mare in Italy.</title>
        <authorList>
            <person name="Santos R.G."/>
            <person name="Silva A.L."/>
            <person name="Seyffert N."/>
            <person name="Castro T.L.P."/>
            <person name="Attili A.R."/>
            <person name="Rifici C."/>
            <person name="Mazzullo G."/>
            <person name="Brenig B."/>
            <person name="Venanzi F."/>
            <person name="Azevedo V."/>
        </authorList>
    </citation>
    <scope>NUCLEOTIDE SEQUENCE [LARGE SCALE GENOMIC DNA]</scope>
    <source>
        <strain evidence="7 8">LGCM 259</strain>
    </source>
</reference>
<gene>
    <name evidence="7" type="ORF">GcLGCM259_2608</name>
</gene>
<accession>A0A5B7WY47</accession>
<evidence type="ECO:0000256" key="1">
    <source>
        <dbReference type="ARBA" id="ARBA00001974"/>
    </source>
</evidence>
<dbReference type="Pfam" id="PF00732">
    <property type="entry name" value="GMC_oxred_N"/>
    <property type="match status" value="1"/>
</dbReference>
<protein>
    <submittedName>
        <fullName evidence="7">Oxidoreductase</fullName>
    </submittedName>
</protein>
<comment type="cofactor">
    <cofactor evidence="1 5">
        <name>FAD</name>
        <dbReference type="ChEBI" id="CHEBI:57692"/>
    </cofactor>
</comment>
<evidence type="ECO:0000256" key="3">
    <source>
        <dbReference type="ARBA" id="ARBA00022630"/>
    </source>
</evidence>
<sequence length="478" mass="51991">MLWGGAEDWNYFTTPQPQLNDRRVHVPRGKVMGGSHALNATIWVRGDRWDFDTWAEQGCQGWSWDDVLPFYKAIENFHAEDGGGGDPQVHGTQGPLDVTYDYPRHPIQQAMYDATLQAGVPANPDYNSGSVEGAGWMQLNVRDGVRFNTWRAYLKPIADHEDLTLITGATARRLLLEGLNVTGAEFSRDGEIFTVEADEVILTAGAIGSPELMLRSGLGPREHLEELGLAVIKDIPAVGKNLHDHLLVPVVCTTQDPLPMPEVAAAQVHFFAKSIPDLPVADTQPIFFSLPMYTNSAEPLMEGPETGFSLLAGLVRPKSRGTLTLAGPAPGDGVNIDLAAYAQEDDLQAMLYSLKQCRDIAAQPALRQHGAVEVHPGREVQSEEELIEYIRRTTTTYHHQVGTCAMGIGPTAVVDPQSLRVHGVQGLRIADASVMPQVTTGNTNAPSVLIGERCATAITGLLPFEKEQAVQMEKTPLS</sequence>